<sequence>MKPELNVALVGYGFVGKIFHAPLIQATPGLRLHTVVSGDSGKVLADHAQVRVVAEAQAAFADPAIDLVVIAAPNAVHAPLALAALAQGKHVVVDKPFTLDLAQAREVIAAAARADRIVSVFQNRRWDADFLTLRSLLDAGTLGEVSECHSHFDRNRPQVADRWRENDQPGSGLWYDLGPHLLDQAVQLFGMPDALFADIGRQRQAAQADDYFNVLLRYPRLRVMLHGGSLVPAHGLRFAVHGSGGSYLKHGMDAQESALRLGRLPGEPGWGEDPRPGELHIAGRDGLAVGSVDGIAGNYLRYYQDMHAAITQGQPPPVTAQQALQVMALLDNARESAAQRREIDCVDP</sequence>
<evidence type="ECO:0000259" key="3">
    <source>
        <dbReference type="Pfam" id="PF01408"/>
    </source>
</evidence>
<name>A0ABX0AEC5_9GAMM</name>
<dbReference type="PANTHER" id="PTHR43708">
    <property type="entry name" value="CONSERVED EXPRESSED OXIDOREDUCTASE (EUROFUNG)"/>
    <property type="match status" value="1"/>
</dbReference>
<accession>A0ABX0AEC5</accession>
<dbReference type="InterPro" id="IPR004104">
    <property type="entry name" value="Gfo/Idh/MocA-like_OxRdtase_C"/>
</dbReference>
<comment type="caution">
    <text evidence="5">The sequence shown here is derived from an EMBL/GenBank/DDBJ whole genome shotgun (WGS) entry which is preliminary data.</text>
</comment>
<dbReference type="InterPro" id="IPR000683">
    <property type="entry name" value="Gfo/Idh/MocA-like_OxRdtase_N"/>
</dbReference>
<dbReference type="SUPFAM" id="SSF51735">
    <property type="entry name" value="NAD(P)-binding Rossmann-fold domains"/>
    <property type="match status" value="1"/>
</dbReference>
<protein>
    <submittedName>
        <fullName evidence="5">Oxidoreductase</fullName>
    </submittedName>
</protein>
<gene>
    <name evidence="5" type="ORF">DT603_06570</name>
</gene>
<comment type="similarity">
    <text evidence="1">Belongs to the Gfo/Idh/MocA family.</text>
</comment>
<feature type="domain" description="Gfo/Idh/MocA-like oxidoreductase C-terminal" evidence="4">
    <location>
        <begin position="134"/>
        <end position="343"/>
    </location>
</feature>
<dbReference type="SUPFAM" id="SSF55347">
    <property type="entry name" value="Glyceraldehyde-3-phosphate dehydrogenase-like, C-terminal domain"/>
    <property type="match status" value="1"/>
</dbReference>
<evidence type="ECO:0000256" key="1">
    <source>
        <dbReference type="ARBA" id="ARBA00010928"/>
    </source>
</evidence>
<reference evidence="5 6" key="1">
    <citation type="submission" date="2018-07" db="EMBL/GenBank/DDBJ databases">
        <title>Whole genome Sequencing of Pseudoxanthomonas gei KCTC 32298 (T).</title>
        <authorList>
            <person name="Kumar S."/>
            <person name="Bansal K."/>
            <person name="Kaur A."/>
            <person name="Patil P."/>
            <person name="Sharma S."/>
            <person name="Patil P.B."/>
        </authorList>
    </citation>
    <scope>NUCLEOTIDE SEQUENCE [LARGE SCALE GENOMIC DNA]</scope>
    <source>
        <strain evidence="5 6">KCTC 32298</strain>
    </source>
</reference>
<keyword evidence="6" id="KW-1185">Reference proteome</keyword>
<dbReference type="RefSeq" id="WP_162349056.1">
    <property type="nucleotide sequence ID" value="NZ_QOVG01000003.1"/>
</dbReference>
<dbReference type="EMBL" id="QOVG01000003">
    <property type="protein sequence ID" value="NDK38505.1"/>
    <property type="molecule type" value="Genomic_DNA"/>
</dbReference>
<feature type="domain" description="Gfo/Idh/MocA-like oxidoreductase N-terminal" evidence="3">
    <location>
        <begin position="5"/>
        <end position="120"/>
    </location>
</feature>
<dbReference type="Proteomes" id="UP001429354">
    <property type="component" value="Unassembled WGS sequence"/>
</dbReference>
<dbReference type="NCBIfam" id="NF008607">
    <property type="entry name" value="PRK11579.1"/>
    <property type="match status" value="1"/>
</dbReference>
<evidence type="ECO:0000256" key="2">
    <source>
        <dbReference type="ARBA" id="ARBA00023002"/>
    </source>
</evidence>
<proteinExistence type="inferred from homology"/>
<dbReference type="PANTHER" id="PTHR43708:SF5">
    <property type="entry name" value="CONSERVED EXPRESSED OXIDOREDUCTASE (EUROFUNG)-RELATED"/>
    <property type="match status" value="1"/>
</dbReference>
<dbReference type="InterPro" id="IPR051317">
    <property type="entry name" value="Gfo/Idh/MocA_oxidoreduct"/>
</dbReference>
<dbReference type="Gene3D" id="3.30.360.10">
    <property type="entry name" value="Dihydrodipicolinate Reductase, domain 2"/>
    <property type="match status" value="1"/>
</dbReference>
<evidence type="ECO:0000313" key="6">
    <source>
        <dbReference type="Proteomes" id="UP001429354"/>
    </source>
</evidence>
<dbReference type="Pfam" id="PF01408">
    <property type="entry name" value="GFO_IDH_MocA"/>
    <property type="match status" value="1"/>
</dbReference>
<evidence type="ECO:0000259" key="4">
    <source>
        <dbReference type="Pfam" id="PF02894"/>
    </source>
</evidence>
<keyword evidence="2" id="KW-0560">Oxidoreductase</keyword>
<dbReference type="InterPro" id="IPR036291">
    <property type="entry name" value="NAD(P)-bd_dom_sf"/>
</dbReference>
<dbReference type="Pfam" id="PF02894">
    <property type="entry name" value="GFO_IDH_MocA_C"/>
    <property type="match status" value="1"/>
</dbReference>
<organism evidence="5 6">
    <name type="scientific">Pseudoxanthomonas gei</name>
    <dbReference type="NCBI Taxonomy" id="1383030"/>
    <lineage>
        <taxon>Bacteria</taxon>
        <taxon>Pseudomonadati</taxon>
        <taxon>Pseudomonadota</taxon>
        <taxon>Gammaproteobacteria</taxon>
        <taxon>Lysobacterales</taxon>
        <taxon>Lysobacteraceae</taxon>
        <taxon>Pseudoxanthomonas</taxon>
    </lineage>
</organism>
<evidence type="ECO:0000313" key="5">
    <source>
        <dbReference type="EMBL" id="NDK38505.1"/>
    </source>
</evidence>
<dbReference type="Gene3D" id="3.40.50.720">
    <property type="entry name" value="NAD(P)-binding Rossmann-like Domain"/>
    <property type="match status" value="1"/>
</dbReference>